<organism evidence="2 3">
    <name type="scientific">Mycolicibacterium septicum DSM 44393</name>
    <dbReference type="NCBI Taxonomy" id="1341646"/>
    <lineage>
        <taxon>Bacteria</taxon>
        <taxon>Bacillati</taxon>
        <taxon>Actinomycetota</taxon>
        <taxon>Actinomycetes</taxon>
        <taxon>Mycobacteriales</taxon>
        <taxon>Mycobacteriaceae</taxon>
        <taxon>Mycolicibacterium</taxon>
    </lineage>
</organism>
<proteinExistence type="predicted"/>
<dbReference type="Gene3D" id="3.40.50.720">
    <property type="entry name" value="NAD(P)-binding Rossmann-like Domain"/>
    <property type="match status" value="1"/>
</dbReference>
<dbReference type="InterPro" id="IPR036291">
    <property type="entry name" value="NAD(P)-bd_dom_sf"/>
</dbReference>
<dbReference type="RefSeq" id="WP_044514939.1">
    <property type="nucleotide sequence ID" value="NZ_HG322951.1"/>
</dbReference>
<dbReference type="InterPro" id="IPR013332">
    <property type="entry name" value="KPR_N"/>
</dbReference>
<dbReference type="Proteomes" id="UP000518188">
    <property type="component" value="Unassembled WGS sequence"/>
</dbReference>
<evidence type="ECO:0000313" key="2">
    <source>
        <dbReference type="EMBL" id="NKZ10844.1"/>
    </source>
</evidence>
<evidence type="ECO:0000313" key="3">
    <source>
        <dbReference type="Proteomes" id="UP000518188"/>
    </source>
</evidence>
<dbReference type="Pfam" id="PF02558">
    <property type="entry name" value="ApbA"/>
    <property type="match status" value="1"/>
</dbReference>
<dbReference type="SUPFAM" id="SSF51735">
    <property type="entry name" value="NAD(P)-binding Rossmann-fold domains"/>
    <property type="match status" value="1"/>
</dbReference>
<feature type="domain" description="Ketopantoate reductase N-terminal" evidence="1">
    <location>
        <begin position="12"/>
        <end position="130"/>
    </location>
</feature>
<dbReference type="AlphaFoldDB" id="A0A7X6MQ73"/>
<reference evidence="2 3" key="1">
    <citation type="submission" date="2020-04" db="EMBL/GenBank/DDBJ databases">
        <title>MicrobeNet Type strains.</title>
        <authorList>
            <person name="Nicholson A.C."/>
        </authorList>
    </citation>
    <scope>NUCLEOTIDE SEQUENCE [LARGE SCALE GENOMIC DNA]</scope>
    <source>
        <strain evidence="2 3">ATCC 700731</strain>
    </source>
</reference>
<gene>
    <name evidence="2" type="ORF">HGA11_07615</name>
</gene>
<sequence length="324" mass="35074">MVTSHIDSEFRVAVVGAGSIGSAFAFHLARAGHDVTLVARNPLRRSYVQQHGLVARSRLGLWRRKSSIPVRVEGALSGQFDLVIVAVQRPQIESLIPVLADNPSRQIMFMFNCASGADRWADKIGPERQLWGFPAMLADMRGQVVEFAVVPSWMRFAQITTIGRHDGAITPEVQAIRQAFTDAGIPTVASDKMDAWLKTHVAYMATLMAMGYSPRTSRIGPRFSPAQATFLAEAMQLSFAVVEANGVELTPANMRFLARLPRRVLAALLWVAFTLPMTKRSLASHSGAAPEEVATLLDELTTLGQAAAMATGPVAELAAGVPNE</sequence>
<accession>A0A7X6MQ73</accession>
<protein>
    <submittedName>
        <fullName evidence="2">Ketopantoate reductase family protein</fullName>
    </submittedName>
</protein>
<evidence type="ECO:0000259" key="1">
    <source>
        <dbReference type="Pfam" id="PF02558"/>
    </source>
</evidence>
<comment type="caution">
    <text evidence="2">The sequence shown here is derived from an EMBL/GenBank/DDBJ whole genome shotgun (WGS) entry which is preliminary data.</text>
</comment>
<name>A0A7X6MQ73_9MYCO</name>
<dbReference type="EMBL" id="JAAXPJ010000002">
    <property type="protein sequence ID" value="NKZ10844.1"/>
    <property type="molecule type" value="Genomic_DNA"/>
</dbReference>